<dbReference type="InterPro" id="IPR005122">
    <property type="entry name" value="Uracil-DNA_glycosylase-like"/>
</dbReference>
<dbReference type="SMART" id="SM00986">
    <property type="entry name" value="UDG"/>
    <property type="match status" value="1"/>
</dbReference>
<dbReference type="AlphaFoldDB" id="A0A2R6Y5H3"/>
<dbReference type="GO" id="GO:0097510">
    <property type="term" value="P:base-excision repair, AP site formation via deaminated base removal"/>
    <property type="evidence" value="ECO:0007669"/>
    <property type="project" value="TreeGrafter"/>
</dbReference>
<dbReference type="HAMAP" id="MF_00148">
    <property type="entry name" value="UDG"/>
    <property type="match status" value="1"/>
</dbReference>
<protein>
    <recommendedName>
        <fullName evidence="5 9">Uracil-DNA glycosylase</fullName>
        <shortName evidence="9">UDG</shortName>
        <ecNumber evidence="4 9">3.2.2.27</ecNumber>
    </recommendedName>
</protein>
<comment type="similarity">
    <text evidence="3 9 11">Belongs to the uracil-DNA glycosylase (UDG) superfamily. UNG family.</text>
</comment>
<dbReference type="InterPro" id="IPR036895">
    <property type="entry name" value="Uracil-DNA_glycosylase-like_sf"/>
</dbReference>
<evidence type="ECO:0000256" key="10">
    <source>
        <dbReference type="PROSITE-ProRule" id="PRU10072"/>
    </source>
</evidence>
<dbReference type="PANTHER" id="PTHR11264:SF0">
    <property type="entry name" value="URACIL-DNA GLYCOSYLASE"/>
    <property type="match status" value="1"/>
</dbReference>
<evidence type="ECO:0000256" key="6">
    <source>
        <dbReference type="ARBA" id="ARBA00022763"/>
    </source>
</evidence>
<feature type="domain" description="Uracil-DNA glycosylase-like" evidence="12">
    <location>
        <begin position="52"/>
        <end position="212"/>
    </location>
</feature>
<evidence type="ECO:0000256" key="4">
    <source>
        <dbReference type="ARBA" id="ARBA00012030"/>
    </source>
</evidence>
<evidence type="ECO:0000256" key="1">
    <source>
        <dbReference type="ARBA" id="ARBA00001400"/>
    </source>
</evidence>
<proteinExistence type="inferred from homology"/>
<reference evidence="14" key="1">
    <citation type="journal article" date="2018" name="Sci. Rep.">
        <title>Lignite coal burning seam in the remote Altai Mountains harbors a hydrogen-driven thermophilic microbial community.</title>
        <authorList>
            <person name="Kadnikov V.V."/>
            <person name="Mardanov A.V."/>
            <person name="Ivasenko D.A."/>
            <person name="Antsiferov D.V."/>
            <person name="Beletsky A.V."/>
            <person name="Karnachuk O.V."/>
            <person name="Ravin N.V."/>
        </authorList>
    </citation>
    <scope>NUCLEOTIDE SEQUENCE [LARGE SCALE GENOMIC DNA]</scope>
</reference>
<dbReference type="InterPro" id="IPR002043">
    <property type="entry name" value="UDG_fam1"/>
</dbReference>
<accession>A0A2R6Y5H3</accession>
<evidence type="ECO:0000313" key="14">
    <source>
        <dbReference type="Proteomes" id="UP000244338"/>
    </source>
</evidence>
<evidence type="ECO:0000259" key="12">
    <source>
        <dbReference type="SMART" id="SM00986"/>
    </source>
</evidence>
<evidence type="ECO:0000256" key="8">
    <source>
        <dbReference type="ARBA" id="ARBA00023204"/>
    </source>
</evidence>
<dbReference type="PANTHER" id="PTHR11264">
    <property type="entry name" value="URACIL-DNA GLYCOSYLASE"/>
    <property type="match status" value="1"/>
</dbReference>
<comment type="function">
    <text evidence="2 9 11">Excises uracil residues from the DNA which can arise as a result of misincorporation of dUMP residues by DNA polymerase or due to deamination of cytosine.</text>
</comment>
<dbReference type="InterPro" id="IPR018085">
    <property type="entry name" value="Ura-DNA_Glyclase_AS"/>
</dbReference>
<comment type="catalytic activity">
    <reaction evidence="1 9 11">
        <text>Hydrolyzes single-stranded DNA or mismatched double-stranded DNA and polynucleotides, releasing free uracil.</text>
        <dbReference type="EC" id="3.2.2.27"/>
    </reaction>
</comment>
<comment type="caution">
    <text evidence="13">The sequence shown here is derived from an EMBL/GenBank/DDBJ whole genome shotgun (WGS) entry which is preliminary data.</text>
</comment>
<name>A0A2R6Y5H3_9BACL</name>
<dbReference type="FunFam" id="3.40.470.10:FF:000001">
    <property type="entry name" value="Uracil-DNA glycosylase"/>
    <property type="match status" value="1"/>
</dbReference>
<dbReference type="SUPFAM" id="SSF52141">
    <property type="entry name" value="Uracil-DNA glycosylase-like"/>
    <property type="match status" value="1"/>
</dbReference>
<dbReference type="GO" id="GO:0004844">
    <property type="term" value="F:uracil DNA N-glycosylase activity"/>
    <property type="evidence" value="ECO:0007669"/>
    <property type="project" value="UniProtKB-UniRule"/>
</dbReference>
<dbReference type="NCBIfam" id="NF003591">
    <property type="entry name" value="PRK05254.1-4"/>
    <property type="match status" value="1"/>
</dbReference>
<dbReference type="CDD" id="cd10027">
    <property type="entry name" value="UDG-F1-like"/>
    <property type="match status" value="1"/>
</dbReference>
<dbReference type="Proteomes" id="UP000244338">
    <property type="component" value="Unassembled WGS sequence"/>
</dbReference>
<evidence type="ECO:0000256" key="7">
    <source>
        <dbReference type="ARBA" id="ARBA00022801"/>
    </source>
</evidence>
<dbReference type="Gene3D" id="3.40.470.10">
    <property type="entry name" value="Uracil-DNA glycosylase-like domain"/>
    <property type="match status" value="1"/>
</dbReference>
<keyword evidence="6 9" id="KW-0227">DNA damage</keyword>
<feature type="active site" description="Proton acceptor" evidence="9 10">
    <location>
        <position position="67"/>
    </location>
</feature>
<dbReference type="EC" id="3.2.2.27" evidence="4 9"/>
<dbReference type="PROSITE" id="PS00130">
    <property type="entry name" value="U_DNA_GLYCOSYLASE"/>
    <property type="match status" value="1"/>
</dbReference>
<dbReference type="Pfam" id="PF03167">
    <property type="entry name" value="UDG"/>
    <property type="match status" value="1"/>
</dbReference>
<keyword evidence="7 9" id="KW-0378">Hydrolase</keyword>
<comment type="subcellular location">
    <subcellularLocation>
        <location evidence="9">Cytoplasm</location>
    </subcellularLocation>
</comment>
<dbReference type="GO" id="GO:0005737">
    <property type="term" value="C:cytoplasm"/>
    <property type="evidence" value="ECO:0007669"/>
    <property type="project" value="UniProtKB-SubCell"/>
</dbReference>
<gene>
    <name evidence="9" type="primary">ung</name>
    <name evidence="13" type="ORF">BSOLF_0433</name>
</gene>
<dbReference type="SMART" id="SM00987">
    <property type="entry name" value="UreE_C"/>
    <property type="match status" value="1"/>
</dbReference>
<keyword evidence="8 9" id="KW-0234">DNA repair</keyword>
<evidence type="ECO:0000313" key="13">
    <source>
        <dbReference type="EMBL" id="PTQ57922.1"/>
    </source>
</evidence>
<evidence type="ECO:0000256" key="3">
    <source>
        <dbReference type="ARBA" id="ARBA00008184"/>
    </source>
</evidence>
<dbReference type="EMBL" id="PEBX01000001">
    <property type="protein sequence ID" value="PTQ57922.1"/>
    <property type="molecule type" value="Genomic_DNA"/>
</dbReference>
<organism evidence="13 14">
    <name type="scientific">Candidatus Carbonibacillus altaicus</name>
    <dbReference type="NCBI Taxonomy" id="2163959"/>
    <lineage>
        <taxon>Bacteria</taxon>
        <taxon>Bacillati</taxon>
        <taxon>Bacillota</taxon>
        <taxon>Bacilli</taxon>
        <taxon>Bacillales</taxon>
        <taxon>Candidatus Carbonibacillus</taxon>
    </lineage>
</organism>
<evidence type="ECO:0000256" key="5">
    <source>
        <dbReference type="ARBA" id="ARBA00018429"/>
    </source>
</evidence>
<evidence type="ECO:0000256" key="11">
    <source>
        <dbReference type="RuleBase" id="RU003780"/>
    </source>
</evidence>
<evidence type="ECO:0000256" key="2">
    <source>
        <dbReference type="ARBA" id="ARBA00002631"/>
    </source>
</evidence>
<evidence type="ECO:0000256" key="9">
    <source>
        <dbReference type="HAMAP-Rule" id="MF_00148"/>
    </source>
</evidence>
<keyword evidence="9" id="KW-0963">Cytoplasm</keyword>
<dbReference type="NCBIfam" id="NF003592">
    <property type="entry name" value="PRK05254.1-5"/>
    <property type="match status" value="1"/>
</dbReference>
<dbReference type="NCBIfam" id="NF003589">
    <property type="entry name" value="PRK05254.1-2"/>
    <property type="match status" value="1"/>
</dbReference>
<dbReference type="NCBIfam" id="NF003588">
    <property type="entry name" value="PRK05254.1-1"/>
    <property type="match status" value="1"/>
</dbReference>
<dbReference type="NCBIfam" id="TIGR00628">
    <property type="entry name" value="ung"/>
    <property type="match status" value="1"/>
</dbReference>
<sequence length="227" mass="25567">MGARVLFQNDWQTVLEDVLVQPFYEELRAFLKDEYRRYTVYPKMHDLYQALHLTAFAGTRVIILGQDPYHGPGQAHGLSFSVPDGVPFPPSLKNIFLELEQDLGIKEPLSGNLTGWAKQGVLLLNTILSVRAGEPGSHRGRGWEKLTDTIIARLGARHEPLVFMLWGRYAQSKRPLIDESRHLVIASAHPSPLSAHHGFFGSRPFSRANAFLVQHGLPPIDWEKTTL</sequence>